<evidence type="ECO:0000313" key="1">
    <source>
        <dbReference type="EMBL" id="QCY71103.1"/>
    </source>
</evidence>
<dbReference type="Proteomes" id="UP000309016">
    <property type="component" value="Chromosome"/>
</dbReference>
<dbReference type="AlphaFoldDB" id="A0A5B7X8W8"/>
<dbReference type="KEGG" id="afla:FHG64_17820"/>
<organism evidence="1 2">
    <name type="scientific">Antarcticibacterium flavum</name>
    <dbReference type="NCBI Taxonomy" id="2058175"/>
    <lineage>
        <taxon>Bacteria</taxon>
        <taxon>Pseudomonadati</taxon>
        <taxon>Bacteroidota</taxon>
        <taxon>Flavobacteriia</taxon>
        <taxon>Flavobacteriales</taxon>
        <taxon>Flavobacteriaceae</taxon>
        <taxon>Antarcticibacterium</taxon>
    </lineage>
</organism>
<proteinExistence type="predicted"/>
<reference evidence="1 2" key="1">
    <citation type="submission" date="2019-06" db="EMBL/GenBank/DDBJ databases">
        <title>Complete genome sequence of Antarcticibacterium flavum KCTC 52984T from an Antarctic marine sediment.</title>
        <authorList>
            <person name="Lee Y.M."/>
            <person name="Shin S.C."/>
        </authorList>
    </citation>
    <scope>NUCLEOTIDE SEQUENCE [LARGE SCALE GENOMIC DNA]</scope>
    <source>
        <strain evidence="1 2">KCTC 52984</strain>
    </source>
</reference>
<protein>
    <submittedName>
        <fullName evidence="1">Uncharacterized protein</fullName>
    </submittedName>
</protein>
<accession>A0A5B7X8W8</accession>
<name>A0A5B7X8W8_9FLAO</name>
<dbReference type="RefSeq" id="WP_139067653.1">
    <property type="nucleotide sequence ID" value="NZ_CP040812.1"/>
</dbReference>
<keyword evidence="2" id="KW-1185">Reference proteome</keyword>
<dbReference type="OrthoDB" id="961510at2"/>
<dbReference type="EMBL" id="CP040812">
    <property type="protein sequence ID" value="QCY71103.1"/>
    <property type="molecule type" value="Genomic_DNA"/>
</dbReference>
<evidence type="ECO:0000313" key="2">
    <source>
        <dbReference type="Proteomes" id="UP000309016"/>
    </source>
</evidence>
<gene>
    <name evidence="1" type="ORF">FHG64_17820</name>
</gene>
<sequence>MPNRITLYEFKALPEQEQLNVIFTIGKIVEMNDKDNNEEKILYSVDRFFVEFHYSSENPEIKEIYPFEGGSLLDKYSIDLQRSF</sequence>